<gene>
    <name evidence="18" type="ORF">PCOL08062_LOCUS10421</name>
</gene>
<dbReference type="CDD" id="cd02026">
    <property type="entry name" value="PRK"/>
    <property type="match status" value="1"/>
</dbReference>
<evidence type="ECO:0000256" key="9">
    <source>
        <dbReference type="ARBA" id="ARBA00022741"/>
    </source>
</evidence>
<keyword evidence="10" id="KW-0418">Kinase</keyword>
<comment type="catalytic activity">
    <reaction evidence="14 15">
        <text>D-ribulose 5-phosphate + ATP = D-ribulose 1,5-bisphosphate + ADP + H(+)</text>
        <dbReference type="Rhea" id="RHEA:19365"/>
        <dbReference type="ChEBI" id="CHEBI:15378"/>
        <dbReference type="ChEBI" id="CHEBI:30616"/>
        <dbReference type="ChEBI" id="CHEBI:57870"/>
        <dbReference type="ChEBI" id="CHEBI:58121"/>
        <dbReference type="ChEBI" id="CHEBI:456216"/>
        <dbReference type="EC" id="2.7.1.19"/>
    </reaction>
</comment>
<evidence type="ECO:0000256" key="13">
    <source>
        <dbReference type="ARBA" id="ARBA00023157"/>
    </source>
</evidence>
<evidence type="ECO:0000256" key="10">
    <source>
        <dbReference type="ARBA" id="ARBA00022777"/>
    </source>
</evidence>
<dbReference type="InterPro" id="IPR006083">
    <property type="entry name" value="PRK/URK"/>
</dbReference>
<evidence type="ECO:0000256" key="6">
    <source>
        <dbReference type="ARBA" id="ARBA00022567"/>
    </source>
</evidence>
<comment type="pathway">
    <text evidence="2">Carbohydrate biosynthesis; Calvin cycle.</text>
</comment>
<evidence type="ECO:0000256" key="2">
    <source>
        <dbReference type="ARBA" id="ARBA00005215"/>
    </source>
</evidence>
<dbReference type="NCBIfam" id="NF005655">
    <property type="entry name" value="PRK07429.1"/>
    <property type="match status" value="1"/>
</dbReference>
<keyword evidence="13" id="KW-1015">Disulfide bond</keyword>
<keyword evidence="12" id="KW-0809">Transit peptide</keyword>
<dbReference type="FunFam" id="3.40.50.300:FF:000619">
    <property type="entry name" value="Phosphoribulokinase"/>
    <property type="match status" value="1"/>
</dbReference>
<evidence type="ECO:0000256" key="4">
    <source>
        <dbReference type="ARBA" id="ARBA00022528"/>
    </source>
</evidence>
<keyword evidence="9" id="KW-0547">Nucleotide-binding</keyword>
<evidence type="ECO:0000256" key="8">
    <source>
        <dbReference type="ARBA" id="ARBA00022679"/>
    </source>
</evidence>
<evidence type="ECO:0000256" key="1">
    <source>
        <dbReference type="ARBA" id="ARBA00004229"/>
    </source>
</evidence>
<feature type="region of interest" description="Disordered" evidence="16">
    <location>
        <begin position="1"/>
        <end position="59"/>
    </location>
</feature>
<keyword evidence="7" id="KW-0934">Plastid</keyword>
<evidence type="ECO:0000256" key="5">
    <source>
        <dbReference type="ARBA" id="ARBA00022531"/>
    </source>
</evidence>
<evidence type="ECO:0000256" key="16">
    <source>
        <dbReference type="SAM" id="MobiDB-lite"/>
    </source>
</evidence>
<dbReference type="EMBL" id="HBDZ01013622">
    <property type="protein sequence ID" value="CAD8247977.1"/>
    <property type="molecule type" value="Transcribed_RNA"/>
</dbReference>
<evidence type="ECO:0000256" key="12">
    <source>
        <dbReference type="ARBA" id="ARBA00022946"/>
    </source>
</evidence>
<dbReference type="GO" id="GO:0042803">
    <property type="term" value="F:protein homodimerization activity"/>
    <property type="evidence" value="ECO:0007669"/>
    <property type="project" value="UniProtKB-ARBA"/>
</dbReference>
<keyword evidence="8" id="KW-0808">Transferase</keyword>
<dbReference type="AlphaFoldDB" id="A0A7R9TXK9"/>
<dbReference type="GO" id="GO:0005524">
    <property type="term" value="F:ATP binding"/>
    <property type="evidence" value="ECO:0007669"/>
    <property type="project" value="UniProtKB-KW"/>
</dbReference>
<dbReference type="Gene3D" id="3.40.50.300">
    <property type="entry name" value="P-loop containing nucleotide triphosphate hydrolases"/>
    <property type="match status" value="1"/>
</dbReference>
<dbReference type="GO" id="GO:0009507">
    <property type="term" value="C:chloroplast"/>
    <property type="evidence" value="ECO:0007669"/>
    <property type="project" value="UniProtKB-SubCell"/>
</dbReference>
<evidence type="ECO:0000259" key="17">
    <source>
        <dbReference type="Pfam" id="PF00485"/>
    </source>
</evidence>
<evidence type="ECO:0000256" key="3">
    <source>
        <dbReference type="ARBA" id="ARBA00009719"/>
    </source>
</evidence>
<accession>A0A7R9TXK9</accession>
<comment type="similarity">
    <text evidence="3 15">Belongs to the phosphoribulokinase family.</text>
</comment>
<evidence type="ECO:0000256" key="11">
    <source>
        <dbReference type="ARBA" id="ARBA00022840"/>
    </source>
</evidence>
<protein>
    <recommendedName>
        <fullName evidence="15">Phosphoribulokinase</fullName>
        <ecNumber evidence="15">2.7.1.19</ecNumber>
    </recommendedName>
</protein>
<sequence>MASSSSALVGSERRSSSSASASSSSNVEVSSPAPKSAPVSCTEAPSAIARRAAAASPASRARSRAASAAARAARAAAGRQATTCAEGETVVIALAADSGCGKSTFMRRMTSLFGGDASPPAGGNPDSNTLISDTTTVICLDDYHMYDRAGRKETNTTALNGDVGQNFDMMYEQVKALKEGKAVDKQIYNHVTGVFDAPEKIESPEVLVIEGLHPWYDKRVNDLVDFKIYLDISDEIKFAWKIQRDMAERGHSLESIKASIEARKPDFDKYIDPQKQTADIVIEVLPTQLIPDDTEGKVLRVRMIQKEGVANFDPCYLFDEGSTISWIPCGRKLTCSYPGIKFFYGPDTYYGNEVSVLEMDGQFDKLEELIYVESHLSNTSAKFYGEITQQMLKYADFPGSNNGTGLFQTLCGFKVREVYEKLANKTVETVAA</sequence>
<evidence type="ECO:0000313" key="18">
    <source>
        <dbReference type="EMBL" id="CAD8247977.1"/>
    </source>
</evidence>
<comment type="subcellular location">
    <subcellularLocation>
        <location evidence="1">Plastid</location>
        <location evidence="1">Chloroplast</location>
    </subcellularLocation>
</comment>
<dbReference type="GO" id="GO:0008974">
    <property type="term" value="F:phosphoribulokinase activity"/>
    <property type="evidence" value="ECO:0007669"/>
    <property type="project" value="UniProtKB-EC"/>
</dbReference>
<keyword evidence="6" id="KW-0113">Calvin cycle</keyword>
<dbReference type="SUPFAM" id="SSF52540">
    <property type="entry name" value="P-loop containing nucleoside triphosphate hydrolases"/>
    <property type="match status" value="1"/>
</dbReference>
<evidence type="ECO:0000256" key="15">
    <source>
        <dbReference type="RuleBase" id="RU004082"/>
    </source>
</evidence>
<dbReference type="InterPro" id="IPR027417">
    <property type="entry name" value="P-loop_NTPase"/>
</dbReference>
<keyword evidence="5" id="KW-0602">Photosynthesis</keyword>
<name>A0A7R9TXK9_9VIRI</name>
<dbReference type="UniPathway" id="UPA00116"/>
<dbReference type="PROSITE" id="PS00567">
    <property type="entry name" value="PHOSPHORIBULOKINASE"/>
    <property type="match status" value="1"/>
</dbReference>
<dbReference type="PANTHER" id="PTHR10285">
    <property type="entry name" value="URIDINE KINASE"/>
    <property type="match status" value="1"/>
</dbReference>
<evidence type="ECO:0000256" key="7">
    <source>
        <dbReference type="ARBA" id="ARBA00022640"/>
    </source>
</evidence>
<feature type="domain" description="Phosphoribulokinase/uridine kinase" evidence="17">
    <location>
        <begin position="91"/>
        <end position="290"/>
    </location>
</feature>
<proteinExistence type="inferred from homology"/>
<dbReference type="GO" id="GO:0019253">
    <property type="term" value="P:reductive pentose-phosphate cycle"/>
    <property type="evidence" value="ECO:0007669"/>
    <property type="project" value="UniProtKB-UniPathway"/>
</dbReference>
<dbReference type="EC" id="2.7.1.19" evidence="15"/>
<keyword evidence="11" id="KW-0067">ATP-binding</keyword>
<organism evidence="18">
    <name type="scientific">Prasinoderma coloniale</name>
    <dbReference type="NCBI Taxonomy" id="156133"/>
    <lineage>
        <taxon>Eukaryota</taxon>
        <taxon>Viridiplantae</taxon>
        <taxon>Prasinodermophyta</taxon>
        <taxon>Prasinodermophyceae</taxon>
        <taxon>Prasinodermales</taxon>
        <taxon>Prasinodermaceae</taxon>
        <taxon>Prasinoderma</taxon>
    </lineage>
</organism>
<evidence type="ECO:0000256" key="14">
    <source>
        <dbReference type="ARBA" id="ARBA00047663"/>
    </source>
</evidence>
<dbReference type="PRINTS" id="PR00478">
    <property type="entry name" value="PHRIBLKINASE"/>
</dbReference>
<keyword evidence="4" id="KW-0150">Chloroplast</keyword>
<reference evidence="18" key="1">
    <citation type="submission" date="2021-01" db="EMBL/GenBank/DDBJ databases">
        <authorList>
            <person name="Corre E."/>
            <person name="Pelletier E."/>
            <person name="Niang G."/>
            <person name="Scheremetjew M."/>
            <person name="Finn R."/>
            <person name="Kale V."/>
            <person name="Holt S."/>
            <person name="Cochrane G."/>
            <person name="Meng A."/>
            <person name="Brown T."/>
            <person name="Cohen L."/>
        </authorList>
    </citation>
    <scope>NUCLEOTIDE SEQUENCE</scope>
    <source>
        <strain evidence="18">CCMP1413</strain>
    </source>
</reference>
<dbReference type="InterPro" id="IPR006082">
    <property type="entry name" value="PRK"/>
</dbReference>
<dbReference type="Pfam" id="PF00485">
    <property type="entry name" value="PRK"/>
    <property type="match status" value="1"/>
</dbReference>